<evidence type="ECO:0000313" key="5">
    <source>
        <dbReference type="EMBL" id="CAK9134432.1"/>
    </source>
</evidence>
<name>A0ABC8QSE3_9AQUA</name>
<proteinExistence type="predicted"/>
<dbReference type="PANTHER" id="PTHR33191">
    <property type="entry name" value="RIPENING-RELATED PROTEIN 2-RELATED"/>
    <property type="match status" value="1"/>
</dbReference>
<comment type="caution">
    <text evidence="5">The sequence shown here is derived from an EMBL/GenBank/DDBJ whole genome shotgun (WGS) entry which is preliminary data.</text>
</comment>
<feature type="signal peptide" evidence="4">
    <location>
        <begin position="1"/>
        <end position="25"/>
    </location>
</feature>
<protein>
    <submittedName>
        <fullName evidence="5">Uncharacterized protein</fullName>
    </submittedName>
</protein>
<keyword evidence="2" id="KW-0964">Secreted</keyword>
<keyword evidence="3 4" id="KW-0732">Signal</keyword>
<evidence type="ECO:0000313" key="6">
    <source>
        <dbReference type="Proteomes" id="UP001642360"/>
    </source>
</evidence>
<dbReference type="AlphaFoldDB" id="A0ABC8QSE3"/>
<reference evidence="5 6" key="1">
    <citation type="submission" date="2024-02" db="EMBL/GenBank/DDBJ databases">
        <authorList>
            <person name="Vignale AGUSTIN F."/>
            <person name="Sosa J E."/>
            <person name="Modenutti C."/>
        </authorList>
    </citation>
    <scope>NUCLEOTIDE SEQUENCE [LARGE SCALE GENOMIC DNA]</scope>
</reference>
<feature type="chain" id="PRO_5044764571" evidence="4">
    <location>
        <begin position="26"/>
        <end position="95"/>
    </location>
</feature>
<comment type="subcellular location">
    <subcellularLocation>
        <location evidence="1">Secreted</location>
    </subcellularLocation>
</comment>
<evidence type="ECO:0000256" key="1">
    <source>
        <dbReference type="ARBA" id="ARBA00004613"/>
    </source>
</evidence>
<dbReference type="PANTHER" id="PTHR33191:SF58">
    <property type="entry name" value="RIPENING-RELATED PROTEIN 1"/>
    <property type="match status" value="1"/>
</dbReference>
<keyword evidence="6" id="KW-1185">Reference proteome</keyword>
<evidence type="ECO:0000256" key="4">
    <source>
        <dbReference type="SAM" id="SignalP"/>
    </source>
</evidence>
<dbReference type="GO" id="GO:0005576">
    <property type="term" value="C:extracellular region"/>
    <property type="evidence" value="ECO:0007669"/>
    <property type="project" value="UniProtKB-SubCell"/>
</dbReference>
<gene>
    <name evidence="5" type="ORF">ILEXP_LOCUS1362</name>
</gene>
<sequence>MKMQACSTSFYLLLFFLLLVTIISSSEVQSCKPSGKIKGKKLPHGHATLRTTLSVATNAVLTINSFEKGGDGGAESECDNKYHSDDTPVVVLSTG</sequence>
<accession>A0ABC8QSE3</accession>
<dbReference type="Proteomes" id="UP001642360">
    <property type="component" value="Unassembled WGS sequence"/>
</dbReference>
<dbReference type="InterPro" id="IPR039271">
    <property type="entry name" value="Kiwellin-like"/>
</dbReference>
<evidence type="ECO:0000256" key="2">
    <source>
        <dbReference type="ARBA" id="ARBA00022525"/>
    </source>
</evidence>
<organism evidence="5 6">
    <name type="scientific">Ilex paraguariensis</name>
    <name type="common">yerba mate</name>
    <dbReference type="NCBI Taxonomy" id="185542"/>
    <lineage>
        <taxon>Eukaryota</taxon>
        <taxon>Viridiplantae</taxon>
        <taxon>Streptophyta</taxon>
        <taxon>Embryophyta</taxon>
        <taxon>Tracheophyta</taxon>
        <taxon>Spermatophyta</taxon>
        <taxon>Magnoliopsida</taxon>
        <taxon>eudicotyledons</taxon>
        <taxon>Gunneridae</taxon>
        <taxon>Pentapetalae</taxon>
        <taxon>asterids</taxon>
        <taxon>campanulids</taxon>
        <taxon>Aquifoliales</taxon>
        <taxon>Aquifoliaceae</taxon>
        <taxon>Ilex</taxon>
    </lineage>
</organism>
<evidence type="ECO:0000256" key="3">
    <source>
        <dbReference type="ARBA" id="ARBA00022729"/>
    </source>
</evidence>
<dbReference type="EMBL" id="CAUOFW020000447">
    <property type="protein sequence ID" value="CAK9134432.1"/>
    <property type="molecule type" value="Genomic_DNA"/>
</dbReference>
<dbReference type="Pfam" id="PF24300">
    <property type="entry name" value="KWL1"/>
    <property type="match status" value="1"/>
</dbReference>